<proteinExistence type="predicted"/>
<comment type="caution">
    <text evidence="1">The sequence shown here is derived from an EMBL/GenBank/DDBJ whole genome shotgun (WGS) entry which is preliminary data.</text>
</comment>
<organism evidence="1 2">
    <name type="scientific">Geodia barretti</name>
    <name type="common">Barrett's horny sponge</name>
    <dbReference type="NCBI Taxonomy" id="519541"/>
    <lineage>
        <taxon>Eukaryota</taxon>
        <taxon>Metazoa</taxon>
        <taxon>Porifera</taxon>
        <taxon>Demospongiae</taxon>
        <taxon>Heteroscleromorpha</taxon>
        <taxon>Tetractinellida</taxon>
        <taxon>Astrophorina</taxon>
        <taxon>Geodiidae</taxon>
        <taxon>Geodia</taxon>
    </lineage>
</organism>
<sequence>IVADGTVVGPISSSSHSQSVVIDRVERCVQYELTGLMISVFLYWDSIYCPLDSCGRSSMSTAGDSEFRNTCSELSV</sequence>
<dbReference type="EMBL" id="CASHTH010001775">
    <property type="protein sequence ID" value="CAI8019742.1"/>
    <property type="molecule type" value="Genomic_DNA"/>
</dbReference>
<dbReference type="Proteomes" id="UP001174909">
    <property type="component" value="Unassembled WGS sequence"/>
</dbReference>
<reference evidence="1" key="1">
    <citation type="submission" date="2023-03" db="EMBL/GenBank/DDBJ databases">
        <authorList>
            <person name="Steffen K."/>
            <person name="Cardenas P."/>
        </authorList>
    </citation>
    <scope>NUCLEOTIDE SEQUENCE</scope>
</reference>
<dbReference type="AlphaFoldDB" id="A0AA35S0C0"/>
<name>A0AA35S0C0_GEOBA</name>
<protein>
    <submittedName>
        <fullName evidence="1">Uncharacterized protein</fullName>
    </submittedName>
</protein>
<feature type="non-terminal residue" evidence="1">
    <location>
        <position position="76"/>
    </location>
</feature>
<accession>A0AA35S0C0</accession>
<gene>
    <name evidence="1" type="ORF">GBAR_LOCUS11851</name>
</gene>
<evidence type="ECO:0000313" key="1">
    <source>
        <dbReference type="EMBL" id="CAI8019742.1"/>
    </source>
</evidence>
<evidence type="ECO:0000313" key="2">
    <source>
        <dbReference type="Proteomes" id="UP001174909"/>
    </source>
</evidence>
<keyword evidence="2" id="KW-1185">Reference proteome</keyword>